<dbReference type="InterPro" id="IPR055259">
    <property type="entry name" value="YkvP/CgeB_Glyco_trans-like"/>
</dbReference>
<gene>
    <name evidence="3" type="ORF">JJB07_15435</name>
</gene>
<evidence type="ECO:0000313" key="4">
    <source>
        <dbReference type="Proteomes" id="UP000602284"/>
    </source>
</evidence>
<dbReference type="Pfam" id="PF13524">
    <property type="entry name" value="Glyco_trans_1_2"/>
    <property type="match status" value="1"/>
</dbReference>
<keyword evidence="4" id="KW-1185">Reference proteome</keyword>
<dbReference type="SUPFAM" id="SSF53756">
    <property type="entry name" value="UDP-Glycosyltransferase/glycogen phosphorylase"/>
    <property type="match status" value="1"/>
</dbReference>
<protein>
    <submittedName>
        <fullName evidence="3">Glycosyltransferase</fullName>
    </submittedName>
</protein>
<name>A0ABS1JCS6_9BACL</name>
<accession>A0ABS1JCS6</accession>
<dbReference type="RefSeq" id="WP_201636580.1">
    <property type="nucleotide sequence ID" value="NZ_JAEQNB010000005.1"/>
</dbReference>
<proteinExistence type="predicted"/>
<organism evidence="3 4">
    <name type="scientific">Tumebacillus amylolyticus</name>
    <dbReference type="NCBI Taxonomy" id="2801339"/>
    <lineage>
        <taxon>Bacteria</taxon>
        <taxon>Bacillati</taxon>
        <taxon>Bacillota</taxon>
        <taxon>Bacilli</taxon>
        <taxon>Bacillales</taxon>
        <taxon>Alicyclobacillaceae</taxon>
        <taxon>Tumebacillus</taxon>
    </lineage>
</organism>
<feature type="domain" description="Spore protein YkvP/CgeB glycosyl transferase-like" evidence="2">
    <location>
        <begin position="173"/>
        <end position="318"/>
    </location>
</feature>
<feature type="domain" description="Spore protein YkvP N-terminal" evidence="1">
    <location>
        <begin position="3"/>
        <end position="110"/>
    </location>
</feature>
<comment type="caution">
    <text evidence="3">The sequence shown here is derived from an EMBL/GenBank/DDBJ whole genome shotgun (WGS) entry which is preliminary data.</text>
</comment>
<evidence type="ECO:0000259" key="2">
    <source>
        <dbReference type="Pfam" id="PF13524"/>
    </source>
</evidence>
<dbReference type="Proteomes" id="UP000602284">
    <property type="component" value="Unassembled WGS sequence"/>
</dbReference>
<dbReference type="Pfam" id="PF12996">
    <property type="entry name" value="DUF3880"/>
    <property type="match status" value="1"/>
</dbReference>
<dbReference type="InterPro" id="IPR024542">
    <property type="entry name" value="YkvP_N"/>
</dbReference>
<sequence>MRVLFFDSNEVLLHLLPNGFYDGGHDIMVVPAESEERVRQVISGFQPDVVLTYGWGNEQLPEKLCWIRACTREVGIPHVYWSVEDPTFLDNFVKPVVLTHGQPDFVFTICEESVQEYAKLGIPAAPLDWGFQPSIHRPLPPISKYDVSIAVVANSYHWVLGQYDIDYRMESMRVLIQPLLEQGIRIDFWGKGWEGMKPFLGQDIPADWLHGQLSYLECNKVYSSAKIVIGLQNFLTQMTQRTYEILGSGGFLITSDTPAVRKVFTPWRDLVVSSTPEETLFLVDYYLRHPQHRDTIRTQGQMAVQKNHSYRERADYILRVLREKGILKQEGTV</sequence>
<evidence type="ECO:0000259" key="1">
    <source>
        <dbReference type="Pfam" id="PF12996"/>
    </source>
</evidence>
<evidence type="ECO:0000313" key="3">
    <source>
        <dbReference type="EMBL" id="MBL0388010.1"/>
    </source>
</evidence>
<reference evidence="3 4" key="1">
    <citation type="submission" date="2021-01" db="EMBL/GenBank/DDBJ databases">
        <title>Tumebacillus sp. strain ITR2 16S ribosomal RNA gene Genome sequencing and assembly.</title>
        <authorList>
            <person name="Kang M."/>
        </authorList>
    </citation>
    <scope>NUCLEOTIDE SEQUENCE [LARGE SCALE GENOMIC DNA]</scope>
    <source>
        <strain evidence="3 4">ITR2</strain>
    </source>
</reference>
<dbReference type="EMBL" id="JAEQNB010000005">
    <property type="protein sequence ID" value="MBL0388010.1"/>
    <property type="molecule type" value="Genomic_DNA"/>
</dbReference>